<dbReference type="GO" id="GO:0016805">
    <property type="term" value="F:dipeptidase activity"/>
    <property type="evidence" value="ECO:0007669"/>
    <property type="project" value="TreeGrafter"/>
</dbReference>
<dbReference type="AlphaFoldDB" id="A0A0W0EW70"/>
<feature type="domain" description="Peptidase M20 dimerisation" evidence="3">
    <location>
        <begin position="270"/>
        <end position="362"/>
    </location>
</feature>
<dbReference type="EMBL" id="LATX01002485">
    <property type="protein sequence ID" value="KTB28314.1"/>
    <property type="molecule type" value="Genomic_DNA"/>
</dbReference>
<name>A0A0W0EW70_MONRR</name>
<dbReference type="SUPFAM" id="SSF53187">
    <property type="entry name" value="Zn-dependent exopeptidases"/>
    <property type="match status" value="1"/>
</dbReference>
<evidence type="ECO:0000256" key="2">
    <source>
        <dbReference type="SAM" id="MobiDB-lite"/>
    </source>
</evidence>
<dbReference type="Pfam" id="PF01546">
    <property type="entry name" value="Peptidase_M20"/>
    <property type="match status" value="1"/>
</dbReference>
<sequence length="498" mass="54035">MSSHNDADITVGCFGRLFKRKKHSRRSASSRLPAQSSSSSSSQRDEKSSTVKGQSNEQHDCYCPNCDFSFGKQALWWPSESQTTLPAYTPSKDHLRSVSAQAIDNVLSDLKPKLRQLSLQIHDNPELQFHEKFAHNLLTSFMEDHGFKVTRGYLGLATAWRAEYTHGRGGRVVGINSEMDALEGIGHACGHNLIAVSGCGVAIALKAALERTNTAGKIILLGTPAEESGGGKIILLERGGYEEMDICIMSHPGPGPSHSFDVGSSNAMQSFEVEYFGKNAHAGMAPWEGTNALDAAFLAYSSISVLRQQMKPDHRVHGVILGKDWIPNVIPDYAKMRWIVRAPSYPELKVFADKVVKCFNAASMATDCKVNVKAEPAYYDLNQNPALAKEFSAIVKDHFQMDTTSHGSTASTDFGNVGYHLPSLHPMFAIPTEPNGGNHTAAFTRSAATDAAHEAAMCVTQALAMTAFRTIDDDAFFQEIKDSFAASSNISGSPAISV</sequence>
<comment type="caution">
    <text evidence="4">The sequence shown here is derived from an EMBL/GenBank/DDBJ whole genome shotgun (WGS) entry which is preliminary data.</text>
</comment>
<dbReference type="PANTHER" id="PTHR30575">
    <property type="entry name" value="PEPTIDASE M20"/>
    <property type="match status" value="1"/>
</dbReference>
<proteinExistence type="inferred from homology"/>
<dbReference type="Pfam" id="PF07687">
    <property type="entry name" value="M20_dimer"/>
    <property type="match status" value="1"/>
</dbReference>
<dbReference type="NCBIfam" id="TIGR01891">
    <property type="entry name" value="amidohydrolases"/>
    <property type="match status" value="1"/>
</dbReference>
<evidence type="ECO:0000313" key="5">
    <source>
        <dbReference type="Proteomes" id="UP000054988"/>
    </source>
</evidence>
<protein>
    <recommendedName>
        <fullName evidence="3">Peptidase M20 dimerisation domain-containing protein</fullName>
    </recommendedName>
</protein>
<comment type="similarity">
    <text evidence="1">Belongs to the peptidase M20A family.</text>
</comment>
<dbReference type="SUPFAM" id="SSF55031">
    <property type="entry name" value="Bacterial exopeptidase dimerisation domain"/>
    <property type="match status" value="1"/>
</dbReference>
<dbReference type="InterPro" id="IPR017439">
    <property type="entry name" value="Amidohydrolase"/>
</dbReference>
<dbReference type="FunFam" id="3.30.70.360:FF:000004">
    <property type="entry name" value="Peptidase M20 domain-containing protein 2"/>
    <property type="match status" value="1"/>
</dbReference>
<evidence type="ECO:0000259" key="3">
    <source>
        <dbReference type="Pfam" id="PF07687"/>
    </source>
</evidence>
<dbReference type="Proteomes" id="UP000054988">
    <property type="component" value="Unassembled WGS sequence"/>
</dbReference>
<evidence type="ECO:0000256" key="1">
    <source>
        <dbReference type="ARBA" id="ARBA00006247"/>
    </source>
</evidence>
<dbReference type="InterPro" id="IPR011650">
    <property type="entry name" value="Peptidase_M20_dimer"/>
</dbReference>
<dbReference type="Gene3D" id="3.40.630.10">
    <property type="entry name" value="Zn peptidases"/>
    <property type="match status" value="1"/>
</dbReference>
<evidence type="ECO:0000313" key="4">
    <source>
        <dbReference type="EMBL" id="KTB28314.1"/>
    </source>
</evidence>
<dbReference type="CDD" id="cd05672">
    <property type="entry name" value="M20_ACY1L2-like"/>
    <property type="match status" value="1"/>
</dbReference>
<dbReference type="InterPro" id="IPR052030">
    <property type="entry name" value="Peptidase_M20/M20A_hydrolases"/>
</dbReference>
<gene>
    <name evidence="4" type="ORF">WG66_19068</name>
</gene>
<accession>A0A0W0EW70</accession>
<dbReference type="Gene3D" id="3.30.70.360">
    <property type="match status" value="1"/>
</dbReference>
<dbReference type="InterPro" id="IPR036264">
    <property type="entry name" value="Bact_exopeptidase_dim_dom"/>
</dbReference>
<feature type="compositionally biased region" description="Low complexity" evidence="2">
    <location>
        <begin position="29"/>
        <end position="42"/>
    </location>
</feature>
<dbReference type="eggNOG" id="ENOG502QQPD">
    <property type="taxonomic scope" value="Eukaryota"/>
</dbReference>
<reference evidence="4 5" key="1">
    <citation type="submission" date="2015-12" db="EMBL/GenBank/DDBJ databases">
        <title>Draft genome sequence of Moniliophthora roreri, the causal agent of frosty pod rot of cacao.</title>
        <authorList>
            <person name="Aime M.C."/>
            <person name="Diaz-Valderrama J.R."/>
            <person name="Kijpornyongpan T."/>
            <person name="Phillips-Mora W."/>
        </authorList>
    </citation>
    <scope>NUCLEOTIDE SEQUENCE [LARGE SCALE GENOMIC DNA]</scope>
    <source>
        <strain evidence="4 5">MCA 2952</strain>
    </source>
</reference>
<dbReference type="PANTHER" id="PTHR30575:SF0">
    <property type="entry name" value="XAA-ARG DIPEPTIDASE"/>
    <property type="match status" value="1"/>
</dbReference>
<feature type="region of interest" description="Disordered" evidence="2">
    <location>
        <begin position="20"/>
        <end position="57"/>
    </location>
</feature>
<dbReference type="InterPro" id="IPR002933">
    <property type="entry name" value="Peptidase_M20"/>
</dbReference>
<organism evidence="4 5">
    <name type="scientific">Moniliophthora roreri</name>
    <name type="common">Frosty pod rot fungus</name>
    <name type="synonym">Monilia roreri</name>
    <dbReference type="NCBI Taxonomy" id="221103"/>
    <lineage>
        <taxon>Eukaryota</taxon>
        <taxon>Fungi</taxon>
        <taxon>Dikarya</taxon>
        <taxon>Basidiomycota</taxon>
        <taxon>Agaricomycotina</taxon>
        <taxon>Agaricomycetes</taxon>
        <taxon>Agaricomycetidae</taxon>
        <taxon>Agaricales</taxon>
        <taxon>Marasmiineae</taxon>
        <taxon>Marasmiaceae</taxon>
        <taxon>Moniliophthora</taxon>
    </lineage>
</organism>